<accession>A0A1I7VFI8</accession>
<dbReference type="AlphaFoldDB" id="A0A1I7VFI8"/>
<organism evidence="1 2">
    <name type="scientific">Loa loa</name>
    <name type="common">Eye worm</name>
    <name type="synonym">Filaria loa</name>
    <dbReference type="NCBI Taxonomy" id="7209"/>
    <lineage>
        <taxon>Eukaryota</taxon>
        <taxon>Metazoa</taxon>
        <taxon>Ecdysozoa</taxon>
        <taxon>Nematoda</taxon>
        <taxon>Chromadorea</taxon>
        <taxon>Rhabditida</taxon>
        <taxon>Spirurina</taxon>
        <taxon>Spiruromorpha</taxon>
        <taxon>Filarioidea</taxon>
        <taxon>Onchocercidae</taxon>
        <taxon>Loa</taxon>
    </lineage>
</organism>
<reference evidence="2" key="2">
    <citation type="submission" date="2016-11" db="UniProtKB">
        <authorList>
            <consortium name="WormBaseParasite"/>
        </authorList>
    </citation>
    <scope>IDENTIFICATION</scope>
</reference>
<dbReference type="WBParaSite" id="EN70_200">
    <property type="protein sequence ID" value="EN70_200"/>
    <property type="gene ID" value="EN70_200"/>
</dbReference>
<protein>
    <submittedName>
        <fullName evidence="2">Dimer_Tnp_hAT domain-containing protein</fullName>
    </submittedName>
</protein>
<dbReference type="Proteomes" id="UP000095285">
    <property type="component" value="Unassembled WGS sequence"/>
</dbReference>
<evidence type="ECO:0000313" key="2">
    <source>
        <dbReference type="WBParaSite" id="EN70_200"/>
    </source>
</evidence>
<sequence>MVDKHPKNNLNDFIFDDNYFEDSWGLHSNLLFTSYMHQVNTFMPAPLRVAAAISISAEMSRHYSMHRLKAVHLRGTESKTEEYRCSSEECSTLDQTDHNMNGTFISLTSPIVFPRTAAQMFPADASLPDYL</sequence>
<evidence type="ECO:0000313" key="1">
    <source>
        <dbReference type="Proteomes" id="UP000095285"/>
    </source>
</evidence>
<reference evidence="1" key="1">
    <citation type="submission" date="2012-04" db="EMBL/GenBank/DDBJ databases">
        <title>The Genome Sequence of Loa loa.</title>
        <authorList>
            <consortium name="The Broad Institute Genome Sequencing Platform"/>
            <consortium name="Broad Institute Genome Sequencing Center for Infectious Disease"/>
            <person name="Nutman T.B."/>
            <person name="Fink D.L."/>
            <person name="Russ C."/>
            <person name="Young S."/>
            <person name="Zeng Q."/>
            <person name="Gargeya S."/>
            <person name="Alvarado L."/>
            <person name="Berlin A."/>
            <person name="Chapman S.B."/>
            <person name="Chen Z."/>
            <person name="Freedman E."/>
            <person name="Gellesch M."/>
            <person name="Goldberg J."/>
            <person name="Griggs A."/>
            <person name="Gujja S."/>
            <person name="Heilman E.R."/>
            <person name="Heiman D."/>
            <person name="Howarth C."/>
            <person name="Mehta T."/>
            <person name="Neiman D."/>
            <person name="Pearson M."/>
            <person name="Roberts A."/>
            <person name="Saif S."/>
            <person name="Shea T."/>
            <person name="Shenoy N."/>
            <person name="Sisk P."/>
            <person name="Stolte C."/>
            <person name="Sykes S."/>
            <person name="White J."/>
            <person name="Yandava C."/>
            <person name="Haas B."/>
            <person name="Henn M.R."/>
            <person name="Nusbaum C."/>
            <person name="Birren B."/>
        </authorList>
    </citation>
    <scope>NUCLEOTIDE SEQUENCE [LARGE SCALE GENOMIC DNA]</scope>
</reference>
<proteinExistence type="predicted"/>
<keyword evidence="1" id="KW-1185">Reference proteome</keyword>
<name>A0A1I7VFI8_LOALO</name>